<evidence type="ECO:0000256" key="5">
    <source>
        <dbReference type="ARBA" id="ARBA00022895"/>
    </source>
</evidence>
<name>A0A0G4P757_PENC3</name>
<evidence type="ECO:0000256" key="3">
    <source>
        <dbReference type="ARBA" id="ARBA00017411"/>
    </source>
</evidence>
<evidence type="ECO:0000256" key="8">
    <source>
        <dbReference type="ARBA" id="ARBA00030039"/>
    </source>
</evidence>
<evidence type="ECO:0000256" key="9">
    <source>
        <dbReference type="SAM" id="Coils"/>
    </source>
</evidence>
<comment type="subcellular location">
    <subcellularLocation>
        <location evidence="2">Chromosome</location>
        <location evidence="2">Telomere</location>
    </subcellularLocation>
    <subcellularLocation>
        <location evidence="1">Nucleus</location>
    </subcellularLocation>
</comment>
<dbReference type="GO" id="GO:0003677">
    <property type="term" value="F:DNA binding"/>
    <property type="evidence" value="ECO:0007669"/>
    <property type="project" value="UniProtKB-KW"/>
</dbReference>
<feature type="compositionally biased region" description="Low complexity" evidence="10">
    <location>
        <begin position="167"/>
        <end position="182"/>
    </location>
</feature>
<reference evidence="12 13" key="1">
    <citation type="journal article" date="2014" name="Nat. Commun.">
        <title>Multiple recent horizontal transfers of a large genomic region in cheese making fungi.</title>
        <authorList>
            <person name="Cheeseman K."/>
            <person name="Ropars J."/>
            <person name="Renault P."/>
            <person name="Dupont J."/>
            <person name="Gouzy J."/>
            <person name="Branca A."/>
            <person name="Abraham A.L."/>
            <person name="Ceppi M."/>
            <person name="Conseiller E."/>
            <person name="Debuchy R."/>
            <person name="Malagnac F."/>
            <person name="Goarin A."/>
            <person name="Silar P."/>
            <person name="Lacoste S."/>
            <person name="Sallet E."/>
            <person name="Bensimon A."/>
            <person name="Giraud T."/>
            <person name="Brygoo Y."/>
        </authorList>
    </citation>
    <scope>NUCLEOTIDE SEQUENCE [LARGE SCALE GENOMIC DNA]</scope>
    <source>
        <strain evidence="13">FM 013</strain>
    </source>
</reference>
<evidence type="ECO:0000256" key="4">
    <source>
        <dbReference type="ARBA" id="ARBA00022454"/>
    </source>
</evidence>
<gene>
    <name evidence="12" type="ORF">PCAMFM013_S007g000075</name>
</gene>
<evidence type="ECO:0000313" key="13">
    <source>
        <dbReference type="Proteomes" id="UP000053732"/>
    </source>
</evidence>
<dbReference type="Gene3D" id="2.40.50.140">
    <property type="entry name" value="Nucleic acid-binding proteins"/>
    <property type="match status" value="1"/>
</dbReference>
<protein>
    <recommendedName>
        <fullName evidence="3">CST complex subunit STN1</fullName>
    </recommendedName>
    <alternativeName>
        <fullName evidence="8">Suppressor of cdc thirteen homolog</fullName>
    </alternativeName>
</protein>
<keyword evidence="6" id="KW-0238">DNA-binding</keyword>
<dbReference type="Proteomes" id="UP000053732">
    <property type="component" value="Unassembled WGS sequence"/>
</dbReference>
<evidence type="ECO:0000256" key="2">
    <source>
        <dbReference type="ARBA" id="ARBA00004574"/>
    </source>
</evidence>
<feature type="domain" description="CST complex subunit Stn1 N-terminal" evidence="11">
    <location>
        <begin position="117"/>
        <end position="162"/>
    </location>
</feature>
<dbReference type="SUPFAM" id="SSF50249">
    <property type="entry name" value="Nucleic acid-binding proteins"/>
    <property type="match status" value="1"/>
</dbReference>
<evidence type="ECO:0000256" key="7">
    <source>
        <dbReference type="ARBA" id="ARBA00023242"/>
    </source>
</evidence>
<dbReference type="PANTHER" id="PTHR13989:SF33">
    <property type="entry name" value="CST COMPLEX SUBUNIT STN1"/>
    <property type="match status" value="1"/>
</dbReference>
<evidence type="ECO:0000313" key="12">
    <source>
        <dbReference type="EMBL" id="CRL22094.1"/>
    </source>
</evidence>
<keyword evidence="4" id="KW-0158">Chromosome</keyword>
<sequence>MHLSSRCEETENISLGIEQTGKNSSHDLIHIQPRDINPTFNGSSFQSTGYSSNVSFLISPKQDNPEKKDEPMATVNNENLIFYPAFCFKASPTHFTWVKMGAADVHRLRKSSDFVGQNIFFYNNHPIQFVSLVGVIVARTDIPRRTILTLDDSSGATIDIAVLKKTSPKPSTTSQTTPATSQGAPSTSQEKTPWSSFSLTAPTATNLIQETHVTSKDHDEIDISALQPGTVVRVKGTLSTFRSQMQLHLERFWLVRDTNAEMQFLDTRLRFLIEVLSVPWVLTDEEIETLRDDAERCDERALEDKRRAERIAKKKIEREERHAKAIARRYEKEEYERERELRKVREDGERVMRKFGFGGKGEMDST</sequence>
<keyword evidence="9" id="KW-0175">Coiled coil</keyword>
<feature type="coiled-coil region" evidence="9">
    <location>
        <begin position="299"/>
        <end position="336"/>
    </location>
</feature>
<accession>A0A0G4P757</accession>
<dbReference type="AlphaFoldDB" id="A0A0G4P757"/>
<keyword evidence="7" id="KW-0539">Nucleus</keyword>
<evidence type="ECO:0000256" key="6">
    <source>
        <dbReference type="ARBA" id="ARBA00023125"/>
    </source>
</evidence>
<dbReference type="EMBL" id="HG793140">
    <property type="protein sequence ID" value="CRL22094.1"/>
    <property type="molecule type" value="Genomic_DNA"/>
</dbReference>
<evidence type="ECO:0000256" key="1">
    <source>
        <dbReference type="ARBA" id="ARBA00004123"/>
    </source>
</evidence>
<keyword evidence="5" id="KW-0779">Telomere</keyword>
<dbReference type="GO" id="GO:0000781">
    <property type="term" value="C:chromosome, telomeric region"/>
    <property type="evidence" value="ECO:0007669"/>
    <property type="project" value="UniProtKB-SubCell"/>
</dbReference>
<evidence type="ECO:0000256" key="10">
    <source>
        <dbReference type="SAM" id="MobiDB-lite"/>
    </source>
</evidence>
<dbReference type="Pfam" id="PF10451">
    <property type="entry name" value="Stn1"/>
    <property type="match status" value="1"/>
</dbReference>
<proteinExistence type="predicted"/>
<dbReference type="InterPro" id="IPR040260">
    <property type="entry name" value="RFA2-like"/>
</dbReference>
<dbReference type="InterPro" id="IPR018856">
    <property type="entry name" value="Stn1_N"/>
</dbReference>
<dbReference type="InterPro" id="IPR012340">
    <property type="entry name" value="NA-bd_OB-fold"/>
</dbReference>
<feature type="region of interest" description="Disordered" evidence="10">
    <location>
        <begin position="167"/>
        <end position="196"/>
    </location>
</feature>
<dbReference type="GO" id="GO:0005634">
    <property type="term" value="C:nucleus"/>
    <property type="evidence" value="ECO:0007669"/>
    <property type="project" value="UniProtKB-SubCell"/>
</dbReference>
<dbReference type="PANTHER" id="PTHR13989">
    <property type="entry name" value="REPLICATION PROTEIN A-RELATED"/>
    <property type="match status" value="1"/>
</dbReference>
<keyword evidence="13" id="KW-1185">Reference proteome</keyword>
<organism evidence="12 13">
    <name type="scientific">Penicillium camemberti (strain FM 013)</name>
    <dbReference type="NCBI Taxonomy" id="1429867"/>
    <lineage>
        <taxon>Eukaryota</taxon>
        <taxon>Fungi</taxon>
        <taxon>Dikarya</taxon>
        <taxon>Ascomycota</taxon>
        <taxon>Pezizomycotina</taxon>
        <taxon>Eurotiomycetes</taxon>
        <taxon>Eurotiomycetidae</taxon>
        <taxon>Eurotiales</taxon>
        <taxon>Aspergillaceae</taxon>
        <taxon>Penicillium</taxon>
    </lineage>
</organism>
<evidence type="ECO:0000259" key="11">
    <source>
        <dbReference type="Pfam" id="PF10451"/>
    </source>
</evidence>
<feature type="compositionally biased region" description="Polar residues" evidence="10">
    <location>
        <begin position="183"/>
        <end position="196"/>
    </location>
</feature>
<dbReference type="STRING" id="1429867.A0A0G4P757"/>